<reference evidence="4 5" key="1">
    <citation type="submission" date="2017-09" db="EMBL/GenBank/DDBJ databases">
        <title>Genome sequences of Natrinema ejinorence JCM 13890T.</title>
        <authorList>
            <person name="Roh S.W."/>
            <person name="Kim Y.B."/>
            <person name="Kim J.Y."/>
        </authorList>
    </citation>
    <scope>NUCLEOTIDE SEQUENCE [LARGE SCALE GENOMIC DNA]</scope>
    <source>
        <strain evidence="4 5">JCM 13890</strain>
    </source>
</reference>
<evidence type="ECO:0000256" key="1">
    <source>
        <dbReference type="SAM" id="MobiDB-lite"/>
    </source>
</evidence>
<organism evidence="4 5">
    <name type="scientific">Natrinema ejinorense</name>
    <dbReference type="NCBI Taxonomy" id="373386"/>
    <lineage>
        <taxon>Archaea</taxon>
        <taxon>Methanobacteriati</taxon>
        <taxon>Methanobacteriota</taxon>
        <taxon>Stenosarchaea group</taxon>
        <taxon>Halobacteria</taxon>
        <taxon>Halobacteriales</taxon>
        <taxon>Natrialbaceae</taxon>
        <taxon>Natrinema</taxon>
    </lineage>
</organism>
<keyword evidence="5" id="KW-1185">Reference proteome</keyword>
<dbReference type="EMBL" id="NXNI01000001">
    <property type="protein sequence ID" value="PCR89931.1"/>
    <property type="molecule type" value="Genomic_DNA"/>
</dbReference>
<dbReference type="Pfam" id="PF26413">
    <property type="entry name" value="DUF8108"/>
    <property type="match status" value="1"/>
</dbReference>
<evidence type="ECO:0000256" key="2">
    <source>
        <dbReference type="SAM" id="Phobius"/>
    </source>
</evidence>
<evidence type="ECO:0000313" key="4">
    <source>
        <dbReference type="EMBL" id="PCR89931.1"/>
    </source>
</evidence>
<keyword evidence="2" id="KW-0812">Transmembrane</keyword>
<proteinExistence type="predicted"/>
<feature type="region of interest" description="Disordered" evidence="1">
    <location>
        <begin position="119"/>
        <end position="154"/>
    </location>
</feature>
<accession>A0A2A5QSW2</accession>
<keyword evidence="2" id="KW-1133">Transmembrane helix</keyword>
<sequence length="154" mass="16936">MADHLGFTLLWGWILVSVLFVPTWLGHWWIGVVLFVLGFVVCWQAADASSDPVYTIGTKREVRTDRVESDHVDCDACGRSAAGGEYRRYERRRVLFGTTIAVPESGENVYCSRCVDGPRDSSPNADAASEWDASGSKATDSAADDRTALESERS</sequence>
<evidence type="ECO:0000313" key="5">
    <source>
        <dbReference type="Proteomes" id="UP000219689"/>
    </source>
</evidence>
<dbReference type="InterPro" id="IPR058421">
    <property type="entry name" value="DUF8108_C"/>
</dbReference>
<comment type="caution">
    <text evidence="4">The sequence shown here is derived from an EMBL/GenBank/DDBJ whole genome shotgun (WGS) entry which is preliminary data.</text>
</comment>
<dbReference type="Proteomes" id="UP000219689">
    <property type="component" value="Unassembled WGS sequence"/>
</dbReference>
<name>A0A2A5QSW2_9EURY</name>
<keyword evidence="2" id="KW-0472">Membrane</keyword>
<gene>
    <name evidence="4" type="ORF">CP557_04905</name>
</gene>
<feature type="compositionally biased region" description="Basic and acidic residues" evidence="1">
    <location>
        <begin position="143"/>
        <end position="154"/>
    </location>
</feature>
<feature type="transmembrane region" description="Helical" evidence="2">
    <location>
        <begin position="5"/>
        <end position="22"/>
    </location>
</feature>
<protein>
    <recommendedName>
        <fullName evidence="3">DUF8108 domain-containing protein</fullName>
    </recommendedName>
</protein>
<feature type="domain" description="DUF8108" evidence="3">
    <location>
        <begin position="49"/>
        <end position="115"/>
    </location>
</feature>
<dbReference type="AlphaFoldDB" id="A0A2A5QSW2"/>
<evidence type="ECO:0000259" key="3">
    <source>
        <dbReference type="Pfam" id="PF26413"/>
    </source>
</evidence>